<dbReference type="Proteomes" id="UP001234989">
    <property type="component" value="Chromosome 3"/>
</dbReference>
<organism evidence="1 2">
    <name type="scientific">Solanum verrucosum</name>
    <dbReference type="NCBI Taxonomy" id="315347"/>
    <lineage>
        <taxon>Eukaryota</taxon>
        <taxon>Viridiplantae</taxon>
        <taxon>Streptophyta</taxon>
        <taxon>Embryophyta</taxon>
        <taxon>Tracheophyta</taxon>
        <taxon>Spermatophyta</taxon>
        <taxon>Magnoliopsida</taxon>
        <taxon>eudicotyledons</taxon>
        <taxon>Gunneridae</taxon>
        <taxon>Pentapetalae</taxon>
        <taxon>asterids</taxon>
        <taxon>lamiids</taxon>
        <taxon>Solanales</taxon>
        <taxon>Solanaceae</taxon>
        <taxon>Solanoideae</taxon>
        <taxon>Solaneae</taxon>
        <taxon>Solanum</taxon>
    </lineage>
</organism>
<protein>
    <recommendedName>
        <fullName evidence="3">Gag-pol polyprotein</fullName>
    </recommendedName>
</protein>
<sequence length="77" mass="8878">MMVEYYREVVVPMNPNVGMEATRIIDFTRMNPPEFHGSKVEEDPQEFAEGIQKIVDIMGVTSVEKVHLDDYQFKGVD</sequence>
<dbReference type="EMBL" id="CP133614">
    <property type="protein sequence ID" value="WMV19107.1"/>
    <property type="molecule type" value="Genomic_DNA"/>
</dbReference>
<keyword evidence="2" id="KW-1185">Reference proteome</keyword>
<gene>
    <name evidence="1" type="ORF">MTR67_012492</name>
</gene>
<evidence type="ECO:0008006" key="3">
    <source>
        <dbReference type="Google" id="ProtNLM"/>
    </source>
</evidence>
<accession>A0AAF0Q8P5</accession>
<name>A0AAF0Q8P5_SOLVR</name>
<proteinExistence type="predicted"/>
<dbReference type="AlphaFoldDB" id="A0AAF0Q8P5"/>
<evidence type="ECO:0000313" key="1">
    <source>
        <dbReference type="EMBL" id="WMV19107.1"/>
    </source>
</evidence>
<evidence type="ECO:0000313" key="2">
    <source>
        <dbReference type="Proteomes" id="UP001234989"/>
    </source>
</evidence>
<reference evidence="1" key="1">
    <citation type="submission" date="2023-08" db="EMBL/GenBank/DDBJ databases">
        <title>A de novo genome assembly of Solanum verrucosum Schlechtendal, a Mexican diploid species geographically isolated from the other diploid A-genome species in potato relatives.</title>
        <authorList>
            <person name="Hosaka K."/>
        </authorList>
    </citation>
    <scope>NUCLEOTIDE SEQUENCE</scope>
    <source>
        <tissue evidence="1">Young leaves</tissue>
    </source>
</reference>